<dbReference type="InterPro" id="IPR003156">
    <property type="entry name" value="DHHA1_dom"/>
</dbReference>
<protein>
    <submittedName>
        <fullName evidence="3">Bifunctional oligoribonuclease/PAP phosphatase NrnA</fullName>
    </submittedName>
</protein>
<dbReference type="SUPFAM" id="SSF64182">
    <property type="entry name" value="DHH phosphoesterases"/>
    <property type="match status" value="1"/>
</dbReference>
<comment type="caution">
    <text evidence="3">The sequence shown here is derived from an EMBL/GenBank/DDBJ whole genome shotgun (WGS) entry which is preliminary data.</text>
</comment>
<dbReference type="Pfam" id="PF01368">
    <property type="entry name" value="DHH"/>
    <property type="match status" value="1"/>
</dbReference>
<evidence type="ECO:0000313" key="4">
    <source>
        <dbReference type="Proteomes" id="UP000824002"/>
    </source>
</evidence>
<feature type="domain" description="DDH" evidence="1">
    <location>
        <begin position="18"/>
        <end position="152"/>
    </location>
</feature>
<gene>
    <name evidence="3" type="ORF">IAB51_09440</name>
</gene>
<evidence type="ECO:0000259" key="1">
    <source>
        <dbReference type="Pfam" id="PF01368"/>
    </source>
</evidence>
<dbReference type="GO" id="GO:0003676">
    <property type="term" value="F:nucleic acid binding"/>
    <property type="evidence" value="ECO:0007669"/>
    <property type="project" value="InterPro"/>
</dbReference>
<dbReference type="InterPro" id="IPR038763">
    <property type="entry name" value="DHH_sf"/>
</dbReference>
<organism evidence="3 4">
    <name type="scientific">Candidatus Merdivicinus excrementipullorum</name>
    <dbReference type="NCBI Taxonomy" id="2840867"/>
    <lineage>
        <taxon>Bacteria</taxon>
        <taxon>Bacillati</taxon>
        <taxon>Bacillota</taxon>
        <taxon>Clostridia</taxon>
        <taxon>Eubacteriales</taxon>
        <taxon>Oscillospiraceae</taxon>
        <taxon>Oscillospiraceae incertae sedis</taxon>
        <taxon>Candidatus Merdivicinus</taxon>
    </lineage>
</organism>
<dbReference type="Gene3D" id="3.90.1640.10">
    <property type="entry name" value="inorganic pyrophosphatase (n-terminal core)"/>
    <property type="match status" value="1"/>
</dbReference>
<proteinExistence type="predicted"/>
<dbReference type="Proteomes" id="UP000824002">
    <property type="component" value="Unassembled WGS sequence"/>
</dbReference>
<dbReference type="AlphaFoldDB" id="A0A9D1FNB3"/>
<sequence>MNVSYQQAAEFLLQSDDFVILCHQNPDGDTLGSGYALWNALKNLGKRAVIRCSDPVPHKLRHVAEGYREEPFEPRTVVSVDIADEQLFGDGISEYLGKVDLAVDHHASHAFFAKRVLLEPDAAANCEIICQLIRELGAPFTPQIAACLYTGMATDTGCFKFSNTTPRTHRLAAEMMEAGCDYAAISRAIFDTKSAGEFAIEREALNSLEVHFGGKAALIVLTQEMYRRCGITEAEADGLSGLPRKLEGVEVGIAIKERGPGEYKISMRSAEYVNVSELCQVFGGGGHLRAAGCSINGTLDEVKTLILGAVGRVLEETV</sequence>
<dbReference type="EMBL" id="DVJP01000063">
    <property type="protein sequence ID" value="HIS77011.1"/>
    <property type="molecule type" value="Genomic_DNA"/>
</dbReference>
<reference evidence="3" key="2">
    <citation type="journal article" date="2021" name="PeerJ">
        <title>Extensive microbial diversity within the chicken gut microbiome revealed by metagenomics and culture.</title>
        <authorList>
            <person name="Gilroy R."/>
            <person name="Ravi A."/>
            <person name="Getino M."/>
            <person name="Pursley I."/>
            <person name="Horton D.L."/>
            <person name="Alikhan N.F."/>
            <person name="Baker D."/>
            <person name="Gharbi K."/>
            <person name="Hall N."/>
            <person name="Watson M."/>
            <person name="Adriaenssens E.M."/>
            <person name="Foster-Nyarko E."/>
            <person name="Jarju S."/>
            <person name="Secka A."/>
            <person name="Antonio M."/>
            <person name="Oren A."/>
            <person name="Chaudhuri R.R."/>
            <person name="La Ragione R."/>
            <person name="Hildebrand F."/>
            <person name="Pallen M.J."/>
        </authorList>
    </citation>
    <scope>NUCLEOTIDE SEQUENCE</scope>
    <source>
        <strain evidence="3">CHK199-13235</strain>
    </source>
</reference>
<dbReference type="Gene3D" id="3.10.310.30">
    <property type="match status" value="1"/>
</dbReference>
<dbReference type="PANTHER" id="PTHR47618:SF1">
    <property type="entry name" value="BIFUNCTIONAL OLIGORIBONUCLEASE AND PAP PHOSPHATASE NRNA"/>
    <property type="match status" value="1"/>
</dbReference>
<name>A0A9D1FNB3_9FIRM</name>
<evidence type="ECO:0000313" key="3">
    <source>
        <dbReference type="EMBL" id="HIS77011.1"/>
    </source>
</evidence>
<feature type="domain" description="DHHA1" evidence="2">
    <location>
        <begin position="230"/>
        <end position="303"/>
    </location>
</feature>
<dbReference type="PANTHER" id="PTHR47618">
    <property type="entry name" value="BIFUNCTIONAL OLIGORIBONUCLEASE AND PAP PHOSPHATASE NRNA"/>
    <property type="match status" value="1"/>
</dbReference>
<accession>A0A9D1FNB3</accession>
<dbReference type="InterPro" id="IPR001667">
    <property type="entry name" value="DDH_dom"/>
</dbReference>
<dbReference type="InterPro" id="IPR051319">
    <property type="entry name" value="Oligoribo/pAp-PDE_c-di-AMP_PDE"/>
</dbReference>
<evidence type="ECO:0000259" key="2">
    <source>
        <dbReference type="Pfam" id="PF02272"/>
    </source>
</evidence>
<dbReference type="Pfam" id="PF02272">
    <property type="entry name" value="DHHA1"/>
    <property type="match status" value="1"/>
</dbReference>
<reference evidence="3" key="1">
    <citation type="submission" date="2020-10" db="EMBL/GenBank/DDBJ databases">
        <authorList>
            <person name="Gilroy R."/>
        </authorList>
    </citation>
    <scope>NUCLEOTIDE SEQUENCE</scope>
    <source>
        <strain evidence="3">CHK199-13235</strain>
    </source>
</reference>